<keyword evidence="14" id="KW-0472">Membrane</keyword>
<reference evidence="19 20" key="1">
    <citation type="submission" date="2018-04" db="EMBL/GenBank/DDBJ databases">
        <authorList>
            <person name="Zhang X."/>
            <person name="Yuan J."/>
            <person name="Li F."/>
            <person name="Xiang J."/>
        </authorList>
    </citation>
    <scope>NUCLEOTIDE SEQUENCE [LARGE SCALE GENOMIC DNA]</scope>
    <source>
        <tissue evidence="19">Muscle</tissue>
    </source>
</reference>
<dbReference type="InterPro" id="IPR011993">
    <property type="entry name" value="PH-like_dom_sf"/>
</dbReference>
<dbReference type="InterPro" id="IPR041390">
    <property type="entry name" value="FADK_N"/>
</dbReference>
<feature type="compositionally biased region" description="Polar residues" evidence="17">
    <location>
        <begin position="167"/>
        <end position="184"/>
    </location>
</feature>
<evidence type="ECO:0000256" key="11">
    <source>
        <dbReference type="ARBA" id="ARBA00022777"/>
    </source>
</evidence>
<dbReference type="GO" id="GO:0042995">
    <property type="term" value="C:cell projection"/>
    <property type="evidence" value="ECO:0007669"/>
    <property type="project" value="UniProtKB-SubCell"/>
</dbReference>
<dbReference type="InterPro" id="IPR019749">
    <property type="entry name" value="Band_41_domain"/>
</dbReference>
<gene>
    <name evidence="19" type="ORF">C7M84_011731</name>
</gene>
<dbReference type="InterPro" id="IPR029071">
    <property type="entry name" value="Ubiquitin-like_domsf"/>
</dbReference>
<dbReference type="GO" id="GO:0005925">
    <property type="term" value="C:focal adhesion"/>
    <property type="evidence" value="ECO:0007669"/>
    <property type="project" value="UniProtKB-SubCell"/>
</dbReference>
<dbReference type="InterPro" id="IPR041784">
    <property type="entry name" value="FAK1/PYK2_FERM_C"/>
</dbReference>
<keyword evidence="8" id="KW-0597">Phosphoprotein</keyword>
<dbReference type="GO" id="GO:0008284">
    <property type="term" value="P:positive regulation of cell population proliferation"/>
    <property type="evidence" value="ECO:0007669"/>
    <property type="project" value="UniProtKB-ARBA"/>
</dbReference>
<dbReference type="GO" id="GO:0005524">
    <property type="term" value="F:ATP binding"/>
    <property type="evidence" value="ECO:0007669"/>
    <property type="project" value="UniProtKB-KW"/>
</dbReference>
<dbReference type="Proteomes" id="UP000283509">
    <property type="component" value="Unassembled WGS sequence"/>
</dbReference>
<feature type="compositionally biased region" description="Polar residues" evidence="17">
    <location>
        <begin position="307"/>
        <end position="324"/>
    </location>
</feature>
<keyword evidence="13" id="KW-0965">Cell junction</keyword>
<dbReference type="Gene3D" id="1.20.80.10">
    <property type="match status" value="1"/>
</dbReference>
<evidence type="ECO:0000256" key="13">
    <source>
        <dbReference type="ARBA" id="ARBA00022949"/>
    </source>
</evidence>
<evidence type="ECO:0000256" key="6">
    <source>
        <dbReference type="ARBA" id="ARBA00022475"/>
    </source>
</evidence>
<dbReference type="Pfam" id="PF21477">
    <property type="entry name" value="FERM_C_FAK1"/>
    <property type="match status" value="1"/>
</dbReference>
<dbReference type="PROSITE" id="PS50057">
    <property type="entry name" value="FERM_3"/>
    <property type="match status" value="1"/>
</dbReference>
<dbReference type="EMBL" id="QCYY01002485">
    <property type="protein sequence ID" value="ROT69985.1"/>
    <property type="molecule type" value="Genomic_DNA"/>
</dbReference>
<evidence type="ECO:0000256" key="15">
    <source>
        <dbReference type="ARBA" id="ARBA00023137"/>
    </source>
</evidence>
<dbReference type="GO" id="GO:0005886">
    <property type="term" value="C:plasma membrane"/>
    <property type="evidence" value="ECO:0007669"/>
    <property type="project" value="UniProtKB-SubCell"/>
</dbReference>
<evidence type="ECO:0000256" key="8">
    <source>
        <dbReference type="ARBA" id="ARBA00022553"/>
    </source>
</evidence>
<comment type="subcellular location">
    <subcellularLocation>
        <location evidence="1">Cell junction</location>
        <location evidence="1">Focal adhesion</location>
    </subcellularLocation>
    <subcellularLocation>
        <location evidence="3">Cell membrane</location>
        <topology evidence="3">Peripheral membrane protein</topology>
        <orientation evidence="3">Cytoplasmic side</orientation>
    </subcellularLocation>
    <subcellularLocation>
        <location evidence="2">Cell projection</location>
    </subcellularLocation>
    <subcellularLocation>
        <location evidence="4">Cytoplasm</location>
    </subcellularLocation>
</comment>
<keyword evidence="6" id="KW-1003">Cell membrane</keyword>
<evidence type="ECO:0000259" key="18">
    <source>
        <dbReference type="PROSITE" id="PS50057"/>
    </source>
</evidence>
<keyword evidence="12" id="KW-0067">ATP-binding</keyword>
<evidence type="ECO:0000256" key="10">
    <source>
        <dbReference type="ARBA" id="ARBA00022741"/>
    </source>
</evidence>
<keyword evidence="20" id="KW-1185">Reference proteome</keyword>
<evidence type="ECO:0000256" key="1">
    <source>
        <dbReference type="ARBA" id="ARBA00004246"/>
    </source>
</evidence>
<keyword evidence="16" id="KW-0966">Cell projection</keyword>
<evidence type="ECO:0000256" key="7">
    <source>
        <dbReference type="ARBA" id="ARBA00022490"/>
    </source>
</evidence>
<dbReference type="Pfam" id="PF18038">
    <property type="entry name" value="FERM_N_2"/>
    <property type="match status" value="1"/>
</dbReference>
<feature type="compositionally biased region" description="Basic and acidic residues" evidence="17">
    <location>
        <begin position="275"/>
        <end position="288"/>
    </location>
</feature>
<reference evidence="19 20" key="2">
    <citation type="submission" date="2019-01" db="EMBL/GenBank/DDBJ databases">
        <title>The decoding of complex shrimp genome reveals the adaptation for benthos swimmer, frequently molting mechanism and breeding impact on genome.</title>
        <authorList>
            <person name="Sun Y."/>
            <person name="Gao Y."/>
            <person name="Yu Y."/>
        </authorList>
    </citation>
    <scope>NUCLEOTIDE SEQUENCE [LARGE SCALE GENOMIC DNA]</scope>
    <source>
        <tissue evidence="19">Muscle</tissue>
    </source>
</reference>
<feature type="compositionally biased region" description="Polar residues" evidence="17">
    <location>
        <begin position="359"/>
        <end position="374"/>
    </location>
</feature>
<evidence type="ECO:0000256" key="16">
    <source>
        <dbReference type="ARBA" id="ARBA00023273"/>
    </source>
</evidence>
<feature type="domain" description="FERM" evidence="18">
    <location>
        <begin position="776"/>
        <end position="1094"/>
    </location>
</feature>
<dbReference type="GO" id="GO:0005737">
    <property type="term" value="C:cytoplasm"/>
    <property type="evidence" value="ECO:0007669"/>
    <property type="project" value="UniProtKB-SubCell"/>
</dbReference>
<dbReference type="SUPFAM" id="SSF50729">
    <property type="entry name" value="PH domain-like"/>
    <property type="match status" value="1"/>
</dbReference>
<dbReference type="EC" id="2.7.10.2" evidence="5"/>
<dbReference type="InterPro" id="IPR049385">
    <property type="entry name" value="FAK1-like_FERM_C"/>
</dbReference>
<evidence type="ECO:0000256" key="5">
    <source>
        <dbReference type="ARBA" id="ARBA00011903"/>
    </source>
</evidence>
<dbReference type="CDD" id="cd14473">
    <property type="entry name" value="FERM_B-lobe"/>
    <property type="match status" value="1"/>
</dbReference>
<evidence type="ECO:0000256" key="17">
    <source>
        <dbReference type="SAM" id="MobiDB-lite"/>
    </source>
</evidence>
<protein>
    <recommendedName>
        <fullName evidence="5">non-specific protein-tyrosine kinase</fullName>
        <ecNumber evidence="5">2.7.10.2</ecNumber>
    </recommendedName>
</protein>
<evidence type="ECO:0000256" key="2">
    <source>
        <dbReference type="ARBA" id="ARBA00004316"/>
    </source>
</evidence>
<feature type="region of interest" description="Disordered" evidence="17">
    <location>
        <begin position="752"/>
        <end position="773"/>
    </location>
</feature>
<dbReference type="Pfam" id="PF00373">
    <property type="entry name" value="FERM_M"/>
    <property type="match status" value="1"/>
</dbReference>
<dbReference type="InterPro" id="IPR000299">
    <property type="entry name" value="FERM_domain"/>
</dbReference>
<dbReference type="FunFam" id="1.20.80.10:FF:000004">
    <property type="entry name" value="Protein-tyrosine kinase 2-beta isoform 1"/>
    <property type="match status" value="1"/>
</dbReference>
<sequence length="1157" mass="126784">MPLAPSEDARRDPLLDEGAGVAAETPTPVLVHSTSHLLSPLVSGVGGASRHPRGGGSVSTPVLQLASATRRGGHDGAGARSPPSTAVSMHAGSRDSHLLPGNSYFFQRDAGVRHSVSSSNRSTISQNSCNSVSFTPDKPPRPTSGRRADFISRGSVAPTPTGKDVAKTNQKNSGLRSFSQSTRNFLRGGGGTSDTSGTPVLKRSQSVKAGSGFCRPQGTARGDVRESQSVTSNHPADRRSQRQDATNAYGIINGMKQPTAKESPTTPFHFFRRSSVRDSQRTPSERSSIRSKTNSGPSHIPEPSWRSRGTPSTPGRSSGDSARPQSIDEGTVSRSWRRQSAESRQALQRNHSTRVLRDANSQPGGQGSRGQTRAGSGPSELQYARIQTGGDKGAGKQKTKLLQQCKCGMNSYCDQCRSSMKASKEEVSKCPSATSKENSFARNSVRRASASQRVQTEKPKEGAQPASAALERRPSVRKAVETYEQLQSVRRERDRLQNRPTALYIPVDREQDAEDDTGRKDIKEYLLEYDEPGRPISVAIDELMARSAVAPQLPKKRNLSPPAEEAKKRSHRGAATASAPHMYARAQTSRAKSADAASSGVLQTTRANRQPKTTGCENGHHWHRKPGPAVSRKPATERPALMKTLDASSYEEESLEEVMRALEAEHRMRTLQAEESSEDDFVDLDEILVDYDLPGRPSARPRRGEDESLGCGLSILPSTGSSAGLRSSTPPPSSAIMSSGFTNAENVSPLTSPFLAQENGGVGVSPRLGSPERPEKSIKVHFNTSFNVVKFGDGTDVKGIINVVIGRQAAGPRPYESMFAIRLRNTITGELHWLHQDLTMYQVEEKFPDYQSEEWRFELRVRYVLSDLHQLYDKDRTTFCYYYEQVKNDYLEDEGRGNEGIDQESAIQLACIEIKRMFKDMNGSTLEKKSNLEFLEKDVGLHKFLPSSVLNTVKPKTLRKSLQQHFKKYGQLSESECFFKFLELLGKGRKYDQESFRCALGSGWSIPVTLLVGPSVGISYTTDSASKPHHMASFEQVQSVETLTTDCDTHRKALVQLKVAGTAEALTVTCPSIIAAESLADLIDGYCRLVNNTRTSLWNTKVHIWKSLPCPCQTPQGSFVCSCPYFPFCGPWTVHAVAFRRVVIALVAFVFFISPFL</sequence>
<dbReference type="InterPro" id="IPR014352">
    <property type="entry name" value="FERM/acyl-CoA-bd_prot_sf"/>
</dbReference>
<evidence type="ECO:0000313" key="20">
    <source>
        <dbReference type="Proteomes" id="UP000283509"/>
    </source>
</evidence>
<dbReference type="InterPro" id="IPR035963">
    <property type="entry name" value="FERM_2"/>
</dbReference>
<feature type="region of interest" description="Disordered" evidence="17">
    <location>
        <begin position="551"/>
        <end position="651"/>
    </location>
</feature>
<dbReference type="SUPFAM" id="SSF47031">
    <property type="entry name" value="Second domain of FERM"/>
    <property type="match status" value="1"/>
</dbReference>
<evidence type="ECO:0000256" key="14">
    <source>
        <dbReference type="ARBA" id="ARBA00023136"/>
    </source>
</evidence>
<dbReference type="GO" id="GO:0048731">
    <property type="term" value="P:system development"/>
    <property type="evidence" value="ECO:0007669"/>
    <property type="project" value="UniProtKB-ARBA"/>
</dbReference>
<dbReference type="SUPFAM" id="SSF54236">
    <property type="entry name" value="Ubiquitin-like"/>
    <property type="match status" value="1"/>
</dbReference>
<comment type="caution">
    <text evidence="19">The sequence shown here is derived from an EMBL/GenBank/DDBJ whole genome shotgun (WGS) entry which is preliminary data.</text>
</comment>
<feature type="region of interest" description="Disordered" evidence="17">
    <location>
        <begin position="68"/>
        <end position="96"/>
    </location>
</feature>
<feature type="region of interest" description="Disordered" evidence="17">
    <location>
        <begin position="717"/>
        <end position="738"/>
    </location>
</feature>
<keyword evidence="10" id="KW-0547">Nucleotide-binding</keyword>
<feature type="compositionally biased region" description="Polar residues" evidence="17">
    <location>
        <begin position="717"/>
        <end position="728"/>
    </location>
</feature>
<evidence type="ECO:0000256" key="9">
    <source>
        <dbReference type="ARBA" id="ARBA00022679"/>
    </source>
</evidence>
<dbReference type="PANTHER" id="PTHR46221">
    <property type="entry name" value="FERM AND PDZ DOMAIN-CONTAINING PROTEIN FAMILY MEMBER"/>
    <property type="match status" value="1"/>
</dbReference>
<keyword evidence="9" id="KW-0808">Transferase</keyword>
<evidence type="ECO:0000256" key="3">
    <source>
        <dbReference type="ARBA" id="ARBA00004413"/>
    </source>
</evidence>
<keyword evidence="11 19" id="KW-0418">Kinase</keyword>
<evidence type="ECO:0000256" key="12">
    <source>
        <dbReference type="ARBA" id="ARBA00022840"/>
    </source>
</evidence>
<feature type="region of interest" description="Disordered" evidence="17">
    <location>
        <begin position="426"/>
        <end position="476"/>
    </location>
</feature>
<evidence type="ECO:0000256" key="4">
    <source>
        <dbReference type="ARBA" id="ARBA00004496"/>
    </source>
</evidence>
<organism evidence="19 20">
    <name type="scientific">Penaeus vannamei</name>
    <name type="common">Whiteleg shrimp</name>
    <name type="synonym">Litopenaeus vannamei</name>
    <dbReference type="NCBI Taxonomy" id="6689"/>
    <lineage>
        <taxon>Eukaryota</taxon>
        <taxon>Metazoa</taxon>
        <taxon>Ecdysozoa</taxon>
        <taxon>Arthropoda</taxon>
        <taxon>Crustacea</taxon>
        <taxon>Multicrustacea</taxon>
        <taxon>Malacostraca</taxon>
        <taxon>Eumalacostraca</taxon>
        <taxon>Eucarida</taxon>
        <taxon>Decapoda</taxon>
        <taxon>Dendrobranchiata</taxon>
        <taxon>Penaeoidea</taxon>
        <taxon>Penaeidae</taxon>
        <taxon>Penaeus</taxon>
    </lineage>
</organism>
<dbReference type="PANTHER" id="PTHR46221:SF9">
    <property type="entry name" value="NON-SPECIFIC PROTEIN-TYROSINE KINASE"/>
    <property type="match status" value="1"/>
</dbReference>
<keyword evidence="7" id="KW-0963">Cytoplasm</keyword>
<feature type="compositionally biased region" description="Low complexity" evidence="17">
    <location>
        <begin position="116"/>
        <end position="128"/>
    </location>
</feature>
<dbReference type="SMART" id="SM00295">
    <property type="entry name" value="B41"/>
    <property type="match status" value="1"/>
</dbReference>
<feature type="compositionally biased region" description="Polar residues" evidence="17">
    <location>
        <begin position="431"/>
        <end position="442"/>
    </location>
</feature>
<feature type="region of interest" description="Disordered" evidence="17">
    <location>
        <begin position="116"/>
        <end position="379"/>
    </location>
</feature>
<feature type="compositionally biased region" description="Polar residues" evidence="17">
    <location>
        <begin position="600"/>
        <end position="616"/>
    </location>
</feature>
<feature type="region of interest" description="Disordered" evidence="17">
    <location>
        <begin position="1"/>
        <end position="26"/>
    </location>
</feature>
<dbReference type="Gene3D" id="2.30.29.30">
    <property type="entry name" value="Pleckstrin-homology domain (PH domain)/Phosphotyrosine-binding domain (PTB)"/>
    <property type="match status" value="1"/>
</dbReference>
<dbReference type="CDD" id="cd13190">
    <property type="entry name" value="FERM_C_FAK1"/>
    <property type="match status" value="1"/>
</dbReference>
<dbReference type="STRING" id="6689.A0A3R7M2I2"/>
<dbReference type="GO" id="GO:0004715">
    <property type="term" value="F:non-membrane spanning protein tyrosine kinase activity"/>
    <property type="evidence" value="ECO:0007669"/>
    <property type="project" value="UniProtKB-EC"/>
</dbReference>
<name>A0A3R7M2I2_PENVA</name>
<accession>A0A3R7M2I2</accession>
<dbReference type="Gene3D" id="3.10.20.90">
    <property type="entry name" value="Phosphatidylinositol 3-kinase Catalytic Subunit, Chain A, domain 1"/>
    <property type="match status" value="1"/>
</dbReference>
<evidence type="ECO:0000313" key="19">
    <source>
        <dbReference type="EMBL" id="ROT69985.1"/>
    </source>
</evidence>
<proteinExistence type="predicted"/>
<dbReference type="AlphaFoldDB" id="A0A3R7M2I2"/>
<dbReference type="GO" id="GO:0009887">
    <property type="term" value="P:animal organ morphogenesis"/>
    <property type="evidence" value="ECO:0007669"/>
    <property type="project" value="UniProtKB-ARBA"/>
</dbReference>
<keyword evidence="15" id="KW-0829">Tyrosine-protein kinase</keyword>
<dbReference type="InterPro" id="IPR019748">
    <property type="entry name" value="FERM_central"/>
</dbReference>